<evidence type="ECO:0000313" key="2">
    <source>
        <dbReference type="EMBL" id="MET7001297.1"/>
    </source>
</evidence>
<gene>
    <name evidence="2" type="ORF">ABR189_28195</name>
</gene>
<evidence type="ECO:0000313" key="3">
    <source>
        <dbReference type="Proteomes" id="UP001549749"/>
    </source>
</evidence>
<proteinExistence type="predicted"/>
<dbReference type="EMBL" id="JBEXAC010000003">
    <property type="protein sequence ID" value="MET7001297.1"/>
    <property type="molecule type" value="Genomic_DNA"/>
</dbReference>
<protein>
    <submittedName>
        <fullName evidence="2">RES family NAD+ phosphorylase</fullName>
    </submittedName>
</protein>
<organism evidence="2 3">
    <name type="scientific">Chitinophaga defluvii</name>
    <dbReference type="NCBI Taxonomy" id="3163343"/>
    <lineage>
        <taxon>Bacteria</taxon>
        <taxon>Pseudomonadati</taxon>
        <taxon>Bacteroidota</taxon>
        <taxon>Chitinophagia</taxon>
        <taxon>Chitinophagales</taxon>
        <taxon>Chitinophagaceae</taxon>
        <taxon>Chitinophaga</taxon>
    </lineage>
</organism>
<evidence type="ECO:0000259" key="1">
    <source>
        <dbReference type="SMART" id="SM00953"/>
    </source>
</evidence>
<dbReference type="SMART" id="SM00953">
    <property type="entry name" value="RES"/>
    <property type="match status" value="1"/>
</dbReference>
<accession>A0ABV2TE39</accession>
<reference evidence="2 3" key="1">
    <citation type="submission" date="2024-06" db="EMBL/GenBank/DDBJ databases">
        <title>Chitinophaga defluvii sp. nov., isolated from municipal sewage.</title>
        <authorList>
            <person name="Zhang L."/>
        </authorList>
    </citation>
    <scope>NUCLEOTIDE SEQUENCE [LARGE SCALE GENOMIC DNA]</scope>
    <source>
        <strain evidence="2 3">H8</strain>
    </source>
</reference>
<dbReference type="InterPro" id="IPR014914">
    <property type="entry name" value="RES_dom"/>
</dbReference>
<dbReference type="Proteomes" id="UP001549749">
    <property type="component" value="Unassembled WGS sequence"/>
</dbReference>
<feature type="domain" description="RES" evidence="1">
    <location>
        <begin position="14"/>
        <end position="140"/>
    </location>
</feature>
<name>A0ABV2TE39_9BACT</name>
<dbReference type="RefSeq" id="WP_354663868.1">
    <property type="nucleotide sequence ID" value="NZ_JBEXAC010000003.1"/>
</dbReference>
<comment type="caution">
    <text evidence="2">The sequence shown here is derived from an EMBL/GenBank/DDBJ whole genome shotgun (WGS) entry which is preliminary data.</text>
</comment>
<keyword evidence="3" id="KW-1185">Reference proteome</keyword>
<sequence>MEVYRISKCAYITDMNGTGARLYGGRWNSPGHAIVYTAGSRALSALEVLVHIPLKNIVLDFCIATIHIPDDIHIKTMLRKELPSGWQSLAPFPALQQVGDEWITSAAQAVLKIPSVVIAEEFNYLINPLHPDAARIVITHSQPFYFDQRLQDRGGKLKNPERPKD</sequence>
<dbReference type="Pfam" id="PF08808">
    <property type="entry name" value="RES"/>
    <property type="match status" value="1"/>
</dbReference>